<protein>
    <submittedName>
        <fullName evidence="2">Uncharacterized protein</fullName>
    </submittedName>
</protein>
<sequence length="101" mass="11196">MSSSKHRRVKAKLERDLQLAMGINPWQHNRLSKRQRRILAASKTGKSGEKIAHDVKTAHDEKTPHDEKIAHLEKLAHSTSDNISQSQGTADKTSACETSGS</sequence>
<feature type="region of interest" description="Disordered" evidence="1">
    <location>
        <begin position="76"/>
        <end position="101"/>
    </location>
</feature>
<feature type="compositionally biased region" description="Polar residues" evidence="1">
    <location>
        <begin position="77"/>
        <end position="101"/>
    </location>
</feature>
<name>A0A8D8YKU1_9HEMI</name>
<evidence type="ECO:0000313" key="2">
    <source>
        <dbReference type="EMBL" id="CAG6730356.1"/>
    </source>
</evidence>
<reference evidence="2" key="1">
    <citation type="submission" date="2021-05" db="EMBL/GenBank/DDBJ databases">
        <authorList>
            <person name="Alioto T."/>
            <person name="Alioto T."/>
            <person name="Gomez Garrido J."/>
        </authorList>
    </citation>
    <scope>NUCLEOTIDE SEQUENCE</scope>
</reference>
<proteinExistence type="predicted"/>
<organism evidence="2">
    <name type="scientific">Cacopsylla melanoneura</name>
    <dbReference type="NCBI Taxonomy" id="428564"/>
    <lineage>
        <taxon>Eukaryota</taxon>
        <taxon>Metazoa</taxon>
        <taxon>Ecdysozoa</taxon>
        <taxon>Arthropoda</taxon>
        <taxon>Hexapoda</taxon>
        <taxon>Insecta</taxon>
        <taxon>Pterygota</taxon>
        <taxon>Neoptera</taxon>
        <taxon>Paraneoptera</taxon>
        <taxon>Hemiptera</taxon>
        <taxon>Sternorrhyncha</taxon>
        <taxon>Psylloidea</taxon>
        <taxon>Psyllidae</taxon>
        <taxon>Psyllinae</taxon>
        <taxon>Cacopsylla</taxon>
    </lineage>
</organism>
<evidence type="ECO:0000256" key="1">
    <source>
        <dbReference type="SAM" id="MobiDB-lite"/>
    </source>
</evidence>
<dbReference type="AlphaFoldDB" id="A0A8D8YKU1"/>
<accession>A0A8D8YKU1</accession>
<dbReference type="EMBL" id="HBUF01381278">
    <property type="protein sequence ID" value="CAG6730356.1"/>
    <property type="molecule type" value="Transcribed_RNA"/>
</dbReference>